<name>A0ABV8VMN9_9NOCA</name>
<reference evidence="3" key="1">
    <citation type="journal article" date="2019" name="Int. J. Syst. Evol. Microbiol.">
        <title>The Global Catalogue of Microorganisms (GCM) 10K type strain sequencing project: providing services to taxonomists for standard genome sequencing and annotation.</title>
        <authorList>
            <consortium name="The Broad Institute Genomics Platform"/>
            <consortium name="The Broad Institute Genome Sequencing Center for Infectious Disease"/>
            <person name="Wu L."/>
            <person name="Ma J."/>
        </authorList>
    </citation>
    <scope>NUCLEOTIDE SEQUENCE [LARGE SCALE GENOMIC DNA]</scope>
    <source>
        <strain evidence="3">IBRC-M 10490</strain>
    </source>
</reference>
<gene>
    <name evidence="2" type="ORF">ACFO5K_24945</name>
</gene>
<dbReference type="RefSeq" id="WP_378567836.1">
    <property type="nucleotide sequence ID" value="NZ_JBHSDL010000030.1"/>
</dbReference>
<feature type="signal peptide" evidence="1">
    <location>
        <begin position="1"/>
        <end position="28"/>
    </location>
</feature>
<dbReference type="EMBL" id="JBHSDL010000030">
    <property type="protein sequence ID" value="MFC4377334.1"/>
    <property type="molecule type" value="Genomic_DNA"/>
</dbReference>
<evidence type="ECO:0000313" key="2">
    <source>
        <dbReference type="EMBL" id="MFC4377334.1"/>
    </source>
</evidence>
<dbReference type="Proteomes" id="UP001595844">
    <property type="component" value="Unassembled WGS sequence"/>
</dbReference>
<accession>A0ABV8VMN9</accession>
<organism evidence="2 3">
    <name type="scientific">Nocardia halotolerans</name>
    <dbReference type="NCBI Taxonomy" id="1755878"/>
    <lineage>
        <taxon>Bacteria</taxon>
        <taxon>Bacillati</taxon>
        <taxon>Actinomycetota</taxon>
        <taxon>Actinomycetes</taxon>
        <taxon>Mycobacteriales</taxon>
        <taxon>Nocardiaceae</taxon>
        <taxon>Nocardia</taxon>
    </lineage>
</organism>
<keyword evidence="3" id="KW-1185">Reference proteome</keyword>
<proteinExistence type="predicted"/>
<evidence type="ECO:0000256" key="1">
    <source>
        <dbReference type="SAM" id="SignalP"/>
    </source>
</evidence>
<comment type="caution">
    <text evidence="2">The sequence shown here is derived from an EMBL/GenBank/DDBJ whole genome shotgun (WGS) entry which is preliminary data.</text>
</comment>
<evidence type="ECO:0008006" key="4">
    <source>
        <dbReference type="Google" id="ProtNLM"/>
    </source>
</evidence>
<feature type="chain" id="PRO_5046634704" description="DUF4399 domain-containing protein" evidence="1">
    <location>
        <begin position="29"/>
        <end position="129"/>
    </location>
</feature>
<keyword evidence="1" id="KW-0732">Signal</keyword>
<protein>
    <recommendedName>
        <fullName evidence="4">DUF4399 domain-containing protein</fullName>
    </recommendedName>
</protein>
<sequence length="129" mass="13293">MRNSKIATAVTGFAAATMMFAVPATAAAADTANVTGGPGKITVSAESDFPCWSAYALIDGELQKPLAQADNPEFVITDVAPGSHHVMVVLQVAEGEHCLINPHGIEAFNGQVEVTESNPILDLLDSASG</sequence>
<evidence type="ECO:0000313" key="3">
    <source>
        <dbReference type="Proteomes" id="UP001595844"/>
    </source>
</evidence>